<reference evidence="1" key="1">
    <citation type="submission" date="2020-04" db="EMBL/GenBank/DDBJ databases">
        <authorList>
            <person name="Chiriac C."/>
            <person name="Salcher M."/>
            <person name="Ghai R."/>
            <person name="Kavagutti S V."/>
        </authorList>
    </citation>
    <scope>NUCLEOTIDE SEQUENCE</scope>
</reference>
<accession>A0A6J5L9X1</accession>
<evidence type="ECO:0000313" key="1">
    <source>
        <dbReference type="EMBL" id="CAB4131191.1"/>
    </source>
</evidence>
<protein>
    <recommendedName>
        <fullName evidence="2">Oxoglutarate/iron-dependent dioxygenase</fullName>
    </recommendedName>
</protein>
<sequence length="193" mass="21919">MFETLIIDDVLDRVHARDLHTMIMRDATWKFLNDVSGVMNQSFPSHGFAHLMNHPGAGNVSSLYEPVTSLFTDVFKSFDLNEIYHSRIFLQLPLAEPYMKEHNGVHVDLPATTPHVAAVYYVNGSDGETIIYEQISDAEGRTYAKLDEHARVKPKRGRMVLFDGLRYHCSSQPTINYRCIINFDLLKGNNASS</sequence>
<dbReference type="EMBL" id="LR796247">
    <property type="protein sequence ID" value="CAB4131191.1"/>
    <property type="molecule type" value="Genomic_DNA"/>
</dbReference>
<gene>
    <name evidence="1" type="ORF">UFOVP132_49</name>
</gene>
<organism evidence="1">
    <name type="scientific">uncultured Caudovirales phage</name>
    <dbReference type="NCBI Taxonomy" id="2100421"/>
    <lineage>
        <taxon>Viruses</taxon>
        <taxon>Duplodnaviria</taxon>
        <taxon>Heunggongvirae</taxon>
        <taxon>Uroviricota</taxon>
        <taxon>Caudoviricetes</taxon>
        <taxon>Peduoviridae</taxon>
        <taxon>Maltschvirus</taxon>
        <taxon>Maltschvirus maltsch</taxon>
    </lineage>
</organism>
<dbReference type="Gene3D" id="2.60.120.620">
    <property type="entry name" value="q2cbj1_9rhob like domain"/>
    <property type="match status" value="1"/>
</dbReference>
<name>A0A6J5L9X1_9CAUD</name>
<proteinExistence type="predicted"/>
<evidence type="ECO:0008006" key="2">
    <source>
        <dbReference type="Google" id="ProtNLM"/>
    </source>
</evidence>